<dbReference type="GO" id="GO:0008855">
    <property type="term" value="F:exodeoxyribonuclease VII activity"/>
    <property type="evidence" value="ECO:0007669"/>
    <property type="project" value="UniProtKB-UniRule"/>
</dbReference>
<accession>A0A318HTC2</accession>
<organism evidence="9 10">
    <name type="scientific">Hoylesella shahii DSM 15611 = JCM 12083</name>
    <dbReference type="NCBI Taxonomy" id="1122991"/>
    <lineage>
        <taxon>Bacteria</taxon>
        <taxon>Pseudomonadati</taxon>
        <taxon>Bacteroidota</taxon>
        <taxon>Bacteroidia</taxon>
        <taxon>Bacteroidales</taxon>
        <taxon>Prevotellaceae</taxon>
        <taxon>Hoylesella</taxon>
    </lineage>
</organism>
<dbReference type="NCBIfam" id="TIGR00237">
    <property type="entry name" value="xseA"/>
    <property type="match status" value="1"/>
</dbReference>
<comment type="function">
    <text evidence="5">Bidirectionally degrades single-stranded DNA into large acid-insoluble oligonucleotides, which are then degraded further into small acid-soluble oligonucleotides.</text>
</comment>
<keyword evidence="2 5" id="KW-0540">Nuclease</keyword>
<evidence type="ECO:0000313" key="9">
    <source>
        <dbReference type="EMBL" id="PXX21512.1"/>
    </source>
</evidence>
<comment type="subcellular location">
    <subcellularLocation>
        <location evidence="5 6">Cytoplasm</location>
    </subcellularLocation>
</comment>
<feature type="domain" description="Exonuclease VII large subunit C-terminal" evidence="7">
    <location>
        <begin position="166"/>
        <end position="457"/>
    </location>
</feature>
<evidence type="ECO:0000256" key="5">
    <source>
        <dbReference type="HAMAP-Rule" id="MF_00378"/>
    </source>
</evidence>
<dbReference type="HAMAP" id="MF_00378">
    <property type="entry name" value="Exonuc_7_L"/>
    <property type="match status" value="1"/>
</dbReference>
<dbReference type="Proteomes" id="UP000248314">
    <property type="component" value="Unassembled WGS sequence"/>
</dbReference>
<dbReference type="EMBL" id="QJJX01000018">
    <property type="protein sequence ID" value="PXX21512.1"/>
    <property type="molecule type" value="Genomic_DNA"/>
</dbReference>
<comment type="similarity">
    <text evidence="5 6">Belongs to the XseA family.</text>
</comment>
<dbReference type="InterPro" id="IPR020579">
    <property type="entry name" value="Exonuc_VII_lsu_C"/>
</dbReference>
<gene>
    <name evidence="5" type="primary">xseA</name>
    <name evidence="9" type="ORF">EJ73_01654</name>
</gene>
<evidence type="ECO:0000256" key="3">
    <source>
        <dbReference type="ARBA" id="ARBA00022801"/>
    </source>
</evidence>
<evidence type="ECO:0000313" key="10">
    <source>
        <dbReference type="Proteomes" id="UP000248314"/>
    </source>
</evidence>
<evidence type="ECO:0000259" key="7">
    <source>
        <dbReference type="Pfam" id="PF02601"/>
    </source>
</evidence>
<keyword evidence="10" id="KW-1185">Reference proteome</keyword>
<proteinExistence type="inferred from homology"/>
<comment type="catalytic activity">
    <reaction evidence="5 6">
        <text>Exonucleolytic cleavage in either 5'- to 3'- or 3'- to 5'-direction to yield nucleoside 5'-phosphates.</text>
        <dbReference type="EC" id="3.1.11.6"/>
    </reaction>
</comment>
<name>A0A318HTC2_9BACT</name>
<dbReference type="GO" id="GO:0005737">
    <property type="term" value="C:cytoplasm"/>
    <property type="evidence" value="ECO:0007669"/>
    <property type="project" value="UniProtKB-SubCell"/>
</dbReference>
<keyword evidence="4 5" id="KW-0269">Exonuclease</keyword>
<dbReference type="GO" id="GO:0006308">
    <property type="term" value="P:DNA catabolic process"/>
    <property type="evidence" value="ECO:0007669"/>
    <property type="project" value="UniProtKB-UniRule"/>
</dbReference>
<dbReference type="CDD" id="cd04489">
    <property type="entry name" value="ExoVII_LU_OBF"/>
    <property type="match status" value="1"/>
</dbReference>
<dbReference type="STRING" id="1122991.GCA_000613445_01782"/>
<dbReference type="InterPro" id="IPR025824">
    <property type="entry name" value="OB-fold_nuc-bd_dom"/>
</dbReference>
<evidence type="ECO:0000256" key="2">
    <source>
        <dbReference type="ARBA" id="ARBA00022722"/>
    </source>
</evidence>
<dbReference type="EC" id="3.1.11.6" evidence="5"/>
<evidence type="ECO:0000256" key="6">
    <source>
        <dbReference type="RuleBase" id="RU004355"/>
    </source>
</evidence>
<dbReference type="Pfam" id="PF13742">
    <property type="entry name" value="tRNA_anti_2"/>
    <property type="match status" value="1"/>
</dbReference>
<dbReference type="InterPro" id="IPR003753">
    <property type="entry name" value="Exonuc_VII_L"/>
</dbReference>
<comment type="subunit">
    <text evidence="5">Heterooligomer composed of large and small subunits.</text>
</comment>
<dbReference type="AlphaFoldDB" id="A0A318HTC2"/>
<reference evidence="9 10" key="1">
    <citation type="submission" date="2018-05" db="EMBL/GenBank/DDBJ databases">
        <title>Genomic Encyclopedia of Type Strains, Phase I: the one thousand microbial genomes (KMG-I) project.</title>
        <authorList>
            <person name="Kyrpides N."/>
        </authorList>
    </citation>
    <scope>NUCLEOTIDE SEQUENCE [LARGE SCALE GENOMIC DNA]</scope>
    <source>
        <strain evidence="9 10">DSM 15611</strain>
    </source>
</reference>
<dbReference type="PANTHER" id="PTHR30008:SF0">
    <property type="entry name" value="EXODEOXYRIBONUCLEASE 7 LARGE SUBUNIT"/>
    <property type="match status" value="1"/>
</dbReference>
<feature type="domain" description="OB-fold nucleic acid binding" evidence="8">
    <location>
        <begin position="34"/>
        <end position="140"/>
    </location>
</feature>
<dbReference type="Pfam" id="PF02601">
    <property type="entry name" value="Exonuc_VII_L"/>
    <property type="match status" value="1"/>
</dbReference>
<keyword evidence="1 5" id="KW-0963">Cytoplasm</keyword>
<comment type="caution">
    <text evidence="9">The sequence shown here is derived from an EMBL/GenBank/DDBJ whole genome shotgun (WGS) entry which is preliminary data.</text>
</comment>
<evidence type="ECO:0000256" key="4">
    <source>
        <dbReference type="ARBA" id="ARBA00022839"/>
    </source>
</evidence>
<keyword evidence="3 5" id="KW-0378">Hydrolase</keyword>
<dbReference type="GO" id="GO:0003676">
    <property type="term" value="F:nucleic acid binding"/>
    <property type="evidence" value="ECO:0007669"/>
    <property type="project" value="InterPro"/>
</dbReference>
<evidence type="ECO:0000256" key="1">
    <source>
        <dbReference type="ARBA" id="ARBA00022490"/>
    </source>
</evidence>
<protein>
    <recommendedName>
        <fullName evidence="5">Exodeoxyribonuclease 7 large subunit</fullName>
        <ecNumber evidence="5">3.1.11.6</ecNumber>
    </recommendedName>
    <alternativeName>
        <fullName evidence="5">Exodeoxyribonuclease VII large subunit</fullName>
        <shortName evidence="5">Exonuclease VII large subunit</shortName>
    </alternativeName>
</protein>
<evidence type="ECO:0000259" key="8">
    <source>
        <dbReference type="Pfam" id="PF13742"/>
    </source>
</evidence>
<dbReference type="GO" id="GO:0009318">
    <property type="term" value="C:exodeoxyribonuclease VII complex"/>
    <property type="evidence" value="ECO:0007669"/>
    <property type="project" value="UniProtKB-UniRule"/>
</dbReference>
<sequence>MVVPALRAMWLTQRPQKRRLPLYLTSKSMRKETLTLYELNQMVREALAITMPNEYWVEAEISEMREVRGHCYMELVQKDMAGNTPVAKASAKCWKNKWALLRPYFERNANQMLRAGLKVRLLVYADFHEAYGFSWIITNIDPTFTLGDMARKRLEIVQMLKEQGVFDLQKDFRLPLFAQRVAVISSEQAAGYGDFCRHLHDNDWHLHFSVQLFAATMQGEGVESSVIAALDAINERINSFDVVVIIRGGGATSDLSGFDSLPLAESVANFPLPIITGIGHDRDESVLDMVAFLRVKTPTAAAALLIEHLANTLQRITDAQEEMLHLVQRRMELERVRMARLAEKVPMLFSLVRTRQEKRFENMALRMQNTITTTLQRQDLRLQRLSMALPTHAERLLTKAAHRLELLQQAVKSHDPSLLLAKGYSITTCGGKVVRNANNLQKGDVIVTQLQKGKVKSVVE</sequence>
<dbReference type="PANTHER" id="PTHR30008">
    <property type="entry name" value="EXODEOXYRIBONUCLEASE 7 LARGE SUBUNIT"/>
    <property type="match status" value="1"/>
</dbReference>